<name>A0AAD6EJC2_9POAL</name>
<feature type="transmembrane region" description="Helical" evidence="2">
    <location>
        <begin position="357"/>
        <end position="378"/>
    </location>
</feature>
<proteinExistence type="predicted"/>
<gene>
    <name evidence="3" type="ORF">LUZ61_015984</name>
</gene>
<evidence type="ECO:0000313" key="3">
    <source>
        <dbReference type="EMBL" id="KAJ3686820.1"/>
    </source>
</evidence>
<feature type="region of interest" description="Disordered" evidence="1">
    <location>
        <begin position="1"/>
        <end position="111"/>
    </location>
</feature>
<dbReference type="PANTHER" id="PTHR35490:SF2">
    <property type="entry name" value="BACTERIOPHAGE N4 ADSORPTION B PROTEIN"/>
    <property type="match status" value="1"/>
</dbReference>
<dbReference type="AlphaFoldDB" id="A0AAD6EJC2"/>
<keyword evidence="2" id="KW-0472">Membrane</keyword>
<protein>
    <submittedName>
        <fullName evidence="3">Uncharacterized protein</fullName>
    </submittedName>
</protein>
<evidence type="ECO:0000256" key="1">
    <source>
        <dbReference type="SAM" id="MobiDB-lite"/>
    </source>
</evidence>
<dbReference type="Proteomes" id="UP001210211">
    <property type="component" value="Unassembled WGS sequence"/>
</dbReference>
<keyword evidence="2" id="KW-0812">Transmembrane</keyword>
<evidence type="ECO:0000256" key="2">
    <source>
        <dbReference type="SAM" id="Phobius"/>
    </source>
</evidence>
<feature type="compositionally biased region" description="Low complexity" evidence="1">
    <location>
        <begin position="58"/>
        <end position="68"/>
    </location>
</feature>
<dbReference type="PANTHER" id="PTHR35490">
    <property type="entry name" value="BACTERIOPHAGE N4 ADSORPTION B PROTEIN"/>
    <property type="match status" value="1"/>
</dbReference>
<comment type="caution">
    <text evidence="3">The sequence shown here is derived from an EMBL/GenBank/DDBJ whole genome shotgun (WGS) entry which is preliminary data.</text>
</comment>
<keyword evidence="2" id="KW-1133">Transmembrane helix</keyword>
<organism evidence="3 4">
    <name type="scientific">Rhynchospora tenuis</name>
    <dbReference type="NCBI Taxonomy" id="198213"/>
    <lineage>
        <taxon>Eukaryota</taxon>
        <taxon>Viridiplantae</taxon>
        <taxon>Streptophyta</taxon>
        <taxon>Embryophyta</taxon>
        <taxon>Tracheophyta</taxon>
        <taxon>Spermatophyta</taxon>
        <taxon>Magnoliopsida</taxon>
        <taxon>Liliopsida</taxon>
        <taxon>Poales</taxon>
        <taxon>Cyperaceae</taxon>
        <taxon>Cyperoideae</taxon>
        <taxon>Rhynchosporeae</taxon>
        <taxon>Rhynchospora</taxon>
    </lineage>
</organism>
<reference evidence="3 4" key="1">
    <citation type="journal article" date="2022" name="Cell">
        <title>Repeat-based holocentromeres influence genome architecture and karyotype evolution.</title>
        <authorList>
            <person name="Hofstatter P.G."/>
            <person name="Thangavel G."/>
            <person name="Lux T."/>
            <person name="Neumann P."/>
            <person name="Vondrak T."/>
            <person name="Novak P."/>
            <person name="Zhang M."/>
            <person name="Costa L."/>
            <person name="Castellani M."/>
            <person name="Scott A."/>
            <person name="Toegelov H."/>
            <person name="Fuchs J."/>
            <person name="Mata-Sucre Y."/>
            <person name="Dias Y."/>
            <person name="Vanzela A.L.L."/>
            <person name="Huettel B."/>
            <person name="Almeida C.C.S."/>
            <person name="Simkova H."/>
            <person name="Souza G."/>
            <person name="Pedrosa-Harand A."/>
            <person name="Macas J."/>
            <person name="Mayer K.F.X."/>
            <person name="Houben A."/>
            <person name="Marques A."/>
        </authorList>
    </citation>
    <scope>NUCLEOTIDE SEQUENCE [LARGE SCALE GENOMIC DNA]</scope>
    <source>
        <strain evidence="3">RhyTen1mFocal</strain>
    </source>
</reference>
<dbReference type="EMBL" id="JAMRDG010000002">
    <property type="protein sequence ID" value="KAJ3686820.1"/>
    <property type="molecule type" value="Genomic_DNA"/>
</dbReference>
<accession>A0AAD6EJC2</accession>
<keyword evidence="4" id="KW-1185">Reference proteome</keyword>
<sequence length="395" mass="44782">MPIFNPITLDRFFEPGSHNLTEKSSVPVKVDQPIPRRNMSPALYATPQTAPLPPETPLSPSSFSPVSPYVINHKRRGPRLSSAENSLPDANCGPQLPESSGKSVEETKEKREAVERVREKVLETTRLEVVREELDDAERGSEADEFFELHESLSVISEDGSGVDRSWQPDTSVGEFYDACEVTFYFTETMSEGSETFPSNRINNIEAELREIRLTLLMEIEKRKQAEQTLQVLQKQWLRLSHQLSLLGFSLPQPQLMKSESNENTENSSFESDPVEELCRQISISRLVNDAVSKGISRAEVAAEMESVLQSKNFEISRLMDRVQYYEAANREMSQRNQEAVEVARQQRNKRRIRQKWIWASVGLAVTLSSAAIAWSYIPSRSTPTEQKDALSTDK</sequence>
<evidence type="ECO:0000313" key="4">
    <source>
        <dbReference type="Proteomes" id="UP001210211"/>
    </source>
</evidence>